<dbReference type="Pfam" id="PF00482">
    <property type="entry name" value="T2SSF"/>
    <property type="match status" value="2"/>
</dbReference>
<dbReference type="InterPro" id="IPR042094">
    <property type="entry name" value="T2SS_GspF_sf"/>
</dbReference>
<comment type="caution">
    <text evidence="12">The sequence shown here is derived from an EMBL/GenBank/DDBJ whole genome shotgun (WGS) entry which is preliminary data.</text>
</comment>
<keyword evidence="13" id="KW-1185">Reference proteome</keyword>
<dbReference type="PATRIC" id="fig|505345.7.peg.262"/>
<keyword evidence="7 10" id="KW-1133">Transmembrane helix</keyword>
<feature type="transmembrane region" description="Helical" evidence="10">
    <location>
        <begin position="159"/>
        <end position="182"/>
    </location>
</feature>
<feature type="domain" description="Type II secretion system protein GspF" evidence="11">
    <location>
        <begin position="60"/>
        <end position="183"/>
    </location>
</feature>
<comment type="similarity">
    <text evidence="2 9">Belongs to the GSP F family.</text>
</comment>
<evidence type="ECO:0000256" key="7">
    <source>
        <dbReference type="ARBA" id="ARBA00022989"/>
    </source>
</evidence>
<evidence type="ECO:0000313" key="13">
    <source>
        <dbReference type="Proteomes" id="UP000243558"/>
    </source>
</evidence>
<keyword evidence="4" id="KW-1003">Cell membrane</keyword>
<evidence type="ECO:0000256" key="2">
    <source>
        <dbReference type="ARBA" id="ARBA00005745"/>
    </source>
</evidence>
<evidence type="ECO:0000256" key="10">
    <source>
        <dbReference type="SAM" id="Phobius"/>
    </source>
</evidence>
<keyword evidence="5" id="KW-0997">Cell inner membrane</keyword>
<sequence>MAIYKWRGKDRFQNKIKGVIIADNPQQARQRLYQQGIVVHSFSRNWQLFPRLTPTLQAEFLLQFSLLLHSGIPLKQSLQLLQENCHHQALYQLITRCLQNLHRGLPLSHTLQAEKNLLSHSEWQLLYSGEQSGQLAQVMQQLADNKQKQVKLRQQINKILFYPIMMLTISLLLTLFLLLFIVPTFADLYQQQQQQLPYLTQLLLALSQFIKNDFIFLLIAVILLCTVIYWSYNKLPQLKIGLLKLVCLIPTIEKIYLHTQAIHFCSILATMLQAGITLQQSLQTFLPSTTTFTQSPKLLLEKEAYQCLSALQQGFRFSDGLSYGFLSQQTRQMIAIGEQSGQLDTMLHYVANHLQQQLSNQIDLFAKLLEPILMLVIGAIIGVIILGMYLPIFNLGNVIL</sequence>
<evidence type="ECO:0000256" key="6">
    <source>
        <dbReference type="ARBA" id="ARBA00022692"/>
    </source>
</evidence>
<dbReference type="PANTHER" id="PTHR30012">
    <property type="entry name" value="GENERAL SECRETION PATHWAY PROTEIN"/>
    <property type="match status" value="1"/>
</dbReference>
<keyword evidence="3 9" id="KW-0813">Transport</keyword>
<dbReference type="Gene3D" id="1.20.81.30">
    <property type="entry name" value="Type II secretion system (T2SS), domain F"/>
    <property type="match status" value="2"/>
</dbReference>
<feature type="transmembrane region" description="Helical" evidence="10">
    <location>
        <begin position="214"/>
        <end position="232"/>
    </location>
</feature>
<proteinExistence type="inferred from homology"/>
<feature type="domain" description="Type II secretion system protein GspF" evidence="11">
    <location>
        <begin position="264"/>
        <end position="391"/>
    </location>
</feature>
<dbReference type="InterPro" id="IPR001992">
    <property type="entry name" value="T2SS_GspF/T4SS_PilC_CS"/>
</dbReference>
<dbReference type="PANTHER" id="PTHR30012:SF7">
    <property type="entry name" value="PROTEIN TRANSPORT PROTEIN HOFC HOMOLOG"/>
    <property type="match status" value="1"/>
</dbReference>
<protein>
    <submittedName>
        <fullName evidence="12">Type IV pilin biogenesis protein</fullName>
    </submittedName>
</protein>
<dbReference type="GO" id="GO:0005886">
    <property type="term" value="C:plasma membrane"/>
    <property type="evidence" value="ECO:0007669"/>
    <property type="project" value="UniProtKB-SubCell"/>
</dbReference>
<comment type="subcellular location">
    <subcellularLocation>
        <location evidence="1 9">Cell inner membrane</location>
        <topology evidence="1 9">Multi-pass membrane protein</topology>
    </subcellularLocation>
</comment>
<keyword evidence="6 9" id="KW-0812">Transmembrane</keyword>
<keyword evidence="8 10" id="KW-0472">Membrane</keyword>
<dbReference type="OrthoDB" id="9805682at2"/>
<gene>
    <name evidence="12" type="ORF">QV01_01300</name>
</gene>
<evidence type="ECO:0000256" key="8">
    <source>
        <dbReference type="ARBA" id="ARBA00023136"/>
    </source>
</evidence>
<dbReference type="PROSITE" id="PS00874">
    <property type="entry name" value="T2SP_F"/>
    <property type="match status" value="1"/>
</dbReference>
<evidence type="ECO:0000256" key="5">
    <source>
        <dbReference type="ARBA" id="ARBA00022519"/>
    </source>
</evidence>
<organism evidence="12 13">
    <name type="scientific">Gallibacterium genomosp. 3</name>
    <dbReference type="NCBI Taxonomy" id="505345"/>
    <lineage>
        <taxon>Bacteria</taxon>
        <taxon>Pseudomonadati</taxon>
        <taxon>Pseudomonadota</taxon>
        <taxon>Gammaproteobacteria</taxon>
        <taxon>Pasteurellales</taxon>
        <taxon>Pasteurellaceae</taxon>
        <taxon>Gallibacterium</taxon>
    </lineage>
</organism>
<dbReference type="GO" id="GO:0015628">
    <property type="term" value="P:protein secretion by the type II secretion system"/>
    <property type="evidence" value="ECO:0007669"/>
    <property type="project" value="TreeGrafter"/>
</dbReference>
<accession>A0A1A7NXS1</accession>
<evidence type="ECO:0000259" key="11">
    <source>
        <dbReference type="Pfam" id="PF00482"/>
    </source>
</evidence>
<dbReference type="InterPro" id="IPR003004">
    <property type="entry name" value="GspF/PilC"/>
</dbReference>
<reference evidence="12 13" key="1">
    <citation type="submission" date="2014-11" db="EMBL/GenBank/DDBJ databases">
        <title>Pan-genome of Gallibacterium spp.</title>
        <authorList>
            <person name="Kudirkiene E."/>
            <person name="Bojesen A.M."/>
        </authorList>
    </citation>
    <scope>NUCLEOTIDE SEQUENCE [LARGE SCALE GENOMIC DNA]</scope>
    <source>
        <strain evidence="12 13">F151</strain>
    </source>
</reference>
<feature type="transmembrane region" description="Helical" evidence="10">
    <location>
        <begin position="372"/>
        <end position="392"/>
    </location>
</feature>
<evidence type="ECO:0000256" key="3">
    <source>
        <dbReference type="ARBA" id="ARBA00022448"/>
    </source>
</evidence>
<dbReference type="Proteomes" id="UP000243558">
    <property type="component" value="Unassembled WGS sequence"/>
</dbReference>
<dbReference type="AlphaFoldDB" id="A0A1A7NXS1"/>
<name>A0A1A7NXS1_9PAST</name>
<evidence type="ECO:0000256" key="1">
    <source>
        <dbReference type="ARBA" id="ARBA00004429"/>
    </source>
</evidence>
<dbReference type="RefSeq" id="WP_065238640.1">
    <property type="nucleotide sequence ID" value="NZ_JTJM01000006.1"/>
</dbReference>
<dbReference type="EMBL" id="JTJM01000006">
    <property type="protein sequence ID" value="OBW93789.1"/>
    <property type="molecule type" value="Genomic_DNA"/>
</dbReference>
<evidence type="ECO:0000313" key="12">
    <source>
        <dbReference type="EMBL" id="OBW93789.1"/>
    </source>
</evidence>
<evidence type="ECO:0000256" key="9">
    <source>
        <dbReference type="RuleBase" id="RU003923"/>
    </source>
</evidence>
<evidence type="ECO:0000256" key="4">
    <source>
        <dbReference type="ARBA" id="ARBA00022475"/>
    </source>
</evidence>
<dbReference type="InterPro" id="IPR018076">
    <property type="entry name" value="T2SS_GspF_dom"/>
</dbReference>